<dbReference type="Proteomes" id="UP000091820">
    <property type="component" value="Unassembled WGS sequence"/>
</dbReference>
<evidence type="ECO:0000256" key="2">
    <source>
        <dbReference type="ARBA" id="ARBA00011057"/>
    </source>
</evidence>
<protein>
    <recommendedName>
        <fullName evidence="7">Small ribosomal subunit protein mS31</fullName>
    </recommendedName>
    <alternativeName>
        <fullName evidence="8">28S ribosomal protein S31, mitochondrial</fullName>
    </alternativeName>
</protein>
<dbReference type="VEuPathDB" id="VectorBase:GBRI015628"/>
<dbReference type="AlphaFoldDB" id="A0A1A9WDH7"/>
<name>A0A1A9WDH7_9MUSC</name>
<evidence type="ECO:0000256" key="5">
    <source>
        <dbReference type="ARBA" id="ARBA00023128"/>
    </source>
</evidence>
<dbReference type="STRING" id="37001.A0A1A9WDH7"/>
<keyword evidence="4" id="KW-0689">Ribosomal protein</keyword>
<evidence type="ECO:0000256" key="1">
    <source>
        <dbReference type="ARBA" id="ARBA00004173"/>
    </source>
</evidence>
<evidence type="ECO:0000256" key="4">
    <source>
        <dbReference type="ARBA" id="ARBA00022980"/>
    </source>
</evidence>
<proteinExistence type="inferred from homology"/>
<accession>A0A1A9WDH7</accession>
<evidence type="ECO:0000256" key="8">
    <source>
        <dbReference type="ARBA" id="ARBA00035363"/>
    </source>
</evidence>
<dbReference type="GO" id="GO:0003735">
    <property type="term" value="F:structural constituent of ribosome"/>
    <property type="evidence" value="ECO:0007669"/>
    <property type="project" value="InterPro"/>
</dbReference>
<dbReference type="Pfam" id="PF15433">
    <property type="entry name" value="MRP-S31"/>
    <property type="match status" value="1"/>
</dbReference>
<sequence>MLFLHKPSTNLRILTTRSTICLRNYCKDKKSTDDEINNKIKNSHEENPDATLDYKETASARLNRLLASMQTADDSFNLLKTSSVSVGTSPGELNRKRNARIKSEAENKDIFIAAKKVANLLGESNQKQVESELLIKLLGHEQITNKNQVSGENELSLSEIIVGMKIDRNRKHEDIVRSRGDYVKRSIAIKQQHQNIGSERKPIPSRRKAEAFTGSVNLFGGKSMGVFTQPRNLKASPDMLSTWFHLQQHSTKLQISHPPANYYEKMALWTEQGKLWHFPINNEQDLDDEHDVDFSDHIFLEQHLESWCPKQGPIRHFMELVCVGLSKNPYLTAKEKKAHILWYRDYFEAKKEILKDLLNKESLGQLVASDSKNNAKI</sequence>
<comment type="subcellular location">
    <subcellularLocation>
        <location evidence="1">Mitochondrion</location>
    </subcellularLocation>
</comment>
<comment type="similarity">
    <text evidence="2">Belongs to the mitochondrion-specific ribosomal protein mS31 family.</text>
</comment>
<keyword evidence="3" id="KW-0809">Transit peptide</keyword>
<dbReference type="PANTHER" id="PTHR13231:SF3">
    <property type="entry name" value="SMALL RIBOSOMAL SUBUNIT PROTEIN MS31"/>
    <property type="match status" value="1"/>
</dbReference>
<keyword evidence="5" id="KW-0496">Mitochondrion</keyword>
<evidence type="ECO:0000256" key="3">
    <source>
        <dbReference type="ARBA" id="ARBA00022946"/>
    </source>
</evidence>
<dbReference type="InterPro" id="IPR026299">
    <property type="entry name" value="MRP-S31"/>
</dbReference>
<dbReference type="EnsemblMetazoa" id="GBRI015628-RA">
    <property type="protein sequence ID" value="GBRI015628-PA"/>
    <property type="gene ID" value="GBRI015628"/>
</dbReference>
<evidence type="ECO:0000313" key="10">
    <source>
        <dbReference type="Proteomes" id="UP000091820"/>
    </source>
</evidence>
<keyword evidence="10" id="KW-1185">Reference proteome</keyword>
<organism evidence="9 10">
    <name type="scientific">Glossina brevipalpis</name>
    <dbReference type="NCBI Taxonomy" id="37001"/>
    <lineage>
        <taxon>Eukaryota</taxon>
        <taxon>Metazoa</taxon>
        <taxon>Ecdysozoa</taxon>
        <taxon>Arthropoda</taxon>
        <taxon>Hexapoda</taxon>
        <taxon>Insecta</taxon>
        <taxon>Pterygota</taxon>
        <taxon>Neoptera</taxon>
        <taxon>Endopterygota</taxon>
        <taxon>Diptera</taxon>
        <taxon>Brachycera</taxon>
        <taxon>Muscomorpha</taxon>
        <taxon>Hippoboscoidea</taxon>
        <taxon>Glossinidae</taxon>
        <taxon>Glossina</taxon>
    </lineage>
</organism>
<evidence type="ECO:0000256" key="6">
    <source>
        <dbReference type="ARBA" id="ARBA00023274"/>
    </source>
</evidence>
<reference evidence="9" key="2">
    <citation type="submission" date="2020-05" db="UniProtKB">
        <authorList>
            <consortium name="EnsemblMetazoa"/>
        </authorList>
    </citation>
    <scope>IDENTIFICATION</scope>
    <source>
        <strain evidence="9">IAEA</strain>
    </source>
</reference>
<reference evidence="10" key="1">
    <citation type="submission" date="2014-03" db="EMBL/GenBank/DDBJ databases">
        <authorList>
            <person name="Aksoy S."/>
            <person name="Warren W."/>
            <person name="Wilson R.K."/>
        </authorList>
    </citation>
    <scope>NUCLEOTIDE SEQUENCE [LARGE SCALE GENOMIC DNA]</scope>
    <source>
        <strain evidence="10">IAEA</strain>
    </source>
</reference>
<evidence type="ECO:0000256" key="7">
    <source>
        <dbReference type="ARBA" id="ARBA00035133"/>
    </source>
</evidence>
<dbReference type="GO" id="GO:0005763">
    <property type="term" value="C:mitochondrial small ribosomal subunit"/>
    <property type="evidence" value="ECO:0007669"/>
    <property type="project" value="InterPro"/>
</dbReference>
<evidence type="ECO:0000313" key="9">
    <source>
        <dbReference type="EnsemblMetazoa" id="GBRI015628-PA"/>
    </source>
</evidence>
<keyword evidence="6" id="KW-0687">Ribonucleoprotein</keyword>
<dbReference type="PANTHER" id="PTHR13231">
    <property type="entry name" value="MITOCHONDRIAL RIBOSOMAL PROTEIN S31"/>
    <property type="match status" value="1"/>
</dbReference>